<protein>
    <submittedName>
        <fullName evidence="1">Uncharacterized protein</fullName>
    </submittedName>
</protein>
<name>A0AAV7IJZ3_COTGL</name>
<proteinExistence type="predicted"/>
<dbReference type="Proteomes" id="UP000826195">
    <property type="component" value="Unassembled WGS sequence"/>
</dbReference>
<sequence length="105" mass="12026">MRYFGAVECSGIGSVIAHLYAHPYLSAVEGTVLFRQVPGNPVAILWKQCPMFYCTHRQDRVPRANTYYILRDRNNEIIEASIGADEKTRQTLEKDSPCRRSNCFI</sequence>
<reference evidence="1 2" key="1">
    <citation type="journal article" date="2021" name="J. Hered.">
        <title>A chromosome-level genome assembly of the parasitoid wasp, Cotesia glomerata (Hymenoptera: Braconidae).</title>
        <authorList>
            <person name="Pinto B.J."/>
            <person name="Weis J.J."/>
            <person name="Gamble T."/>
            <person name="Ode P.J."/>
            <person name="Paul R."/>
            <person name="Zaspel J.M."/>
        </authorList>
    </citation>
    <scope>NUCLEOTIDE SEQUENCE [LARGE SCALE GENOMIC DNA]</scope>
    <source>
        <strain evidence="1">CgM1</strain>
    </source>
</reference>
<gene>
    <name evidence="1" type="ORF">KQX54_006636</name>
</gene>
<keyword evidence="2" id="KW-1185">Reference proteome</keyword>
<organism evidence="1 2">
    <name type="scientific">Cotesia glomerata</name>
    <name type="common">Lepidopteran parasitic wasp</name>
    <name type="synonym">Apanteles glomeratus</name>
    <dbReference type="NCBI Taxonomy" id="32391"/>
    <lineage>
        <taxon>Eukaryota</taxon>
        <taxon>Metazoa</taxon>
        <taxon>Ecdysozoa</taxon>
        <taxon>Arthropoda</taxon>
        <taxon>Hexapoda</taxon>
        <taxon>Insecta</taxon>
        <taxon>Pterygota</taxon>
        <taxon>Neoptera</taxon>
        <taxon>Endopterygota</taxon>
        <taxon>Hymenoptera</taxon>
        <taxon>Apocrita</taxon>
        <taxon>Ichneumonoidea</taxon>
        <taxon>Braconidae</taxon>
        <taxon>Microgastrinae</taxon>
        <taxon>Cotesia</taxon>
    </lineage>
</organism>
<evidence type="ECO:0000313" key="1">
    <source>
        <dbReference type="EMBL" id="KAH0553973.1"/>
    </source>
</evidence>
<accession>A0AAV7IJZ3</accession>
<dbReference type="EMBL" id="JAHXZJ010001119">
    <property type="protein sequence ID" value="KAH0553973.1"/>
    <property type="molecule type" value="Genomic_DNA"/>
</dbReference>
<dbReference type="AlphaFoldDB" id="A0AAV7IJZ3"/>
<evidence type="ECO:0000313" key="2">
    <source>
        <dbReference type="Proteomes" id="UP000826195"/>
    </source>
</evidence>
<comment type="caution">
    <text evidence="1">The sequence shown here is derived from an EMBL/GenBank/DDBJ whole genome shotgun (WGS) entry which is preliminary data.</text>
</comment>